<keyword evidence="2" id="KW-0175">Coiled coil</keyword>
<dbReference type="PROSITE" id="PS51272">
    <property type="entry name" value="SLH"/>
    <property type="match status" value="3"/>
</dbReference>
<evidence type="ECO:0000256" key="4">
    <source>
        <dbReference type="SAM" id="SignalP"/>
    </source>
</evidence>
<dbReference type="EMBL" id="JACHHB010000014">
    <property type="protein sequence ID" value="MBB5174575.1"/>
    <property type="molecule type" value="Genomic_DNA"/>
</dbReference>
<dbReference type="AlphaFoldDB" id="A0A840QT82"/>
<dbReference type="PANTHER" id="PTHR43308">
    <property type="entry name" value="OUTER MEMBRANE PROTEIN ALPHA-RELATED"/>
    <property type="match status" value="1"/>
</dbReference>
<feature type="signal peptide" evidence="4">
    <location>
        <begin position="1"/>
        <end position="33"/>
    </location>
</feature>
<keyword evidence="7" id="KW-1185">Reference proteome</keyword>
<evidence type="ECO:0000259" key="5">
    <source>
        <dbReference type="PROSITE" id="PS51272"/>
    </source>
</evidence>
<accession>A0A840QT82</accession>
<gene>
    <name evidence="6" type="ORF">HNQ41_002792</name>
</gene>
<comment type="caution">
    <text evidence="6">The sequence shown here is derived from an EMBL/GenBank/DDBJ whole genome shotgun (WGS) entry which is preliminary data.</text>
</comment>
<dbReference type="RefSeq" id="WP_184664985.1">
    <property type="nucleotide sequence ID" value="NZ_JACHHB010000014.1"/>
</dbReference>
<evidence type="ECO:0000313" key="6">
    <source>
        <dbReference type="EMBL" id="MBB5174575.1"/>
    </source>
</evidence>
<feature type="domain" description="SLH" evidence="5">
    <location>
        <begin position="489"/>
        <end position="552"/>
    </location>
</feature>
<evidence type="ECO:0000313" key="7">
    <source>
        <dbReference type="Proteomes" id="UP000551878"/>
    </source>
</evidence>
<feature type="compositionally biased region" description="Acidic residues" evidence="3">
    <location>
        <begin position="259"/>
        <end position="268"/>
    </location>
</feature>
<dbReference type="InterPro" id="IPR001119">
    <property type="entry name" value="SLH_dom"/>
</dbReference>
<feature type="domain" description="SLH" evidence="5">
    <location>
        <begin position="553"/>
        <end position="613"/>
    </location>
</feature>
<reference evidence="6 7" key="1">
    <citation type="submission" date="2020-08" db="EMBL/GenBank/DDBJ databases">
        <title>Genomic Encyclopedia of Type Strains, Phase IV (KMG-IV): sequencing the most valuable type-strain genomes for metagenomic binning, comparative biology and taxonomic classification.</title>
        <authorList>
            <person name="Goeker M."/>
        </authorList>
    </citation>
    <scope>NUCLEOTIDE SEQUENCE [LARGE SCALE GENOMIC DNA]</scope>
    <source>
        <strain evidence="6 7">DSM 24696</strain>
    </source>
</reference>
<feature type="compositionally biased region" description="Polar residues" evidence="3">
    <location>
        <begin position="269"/>
        <end position="281"/>
    </location>
</feature>
<organism evidence="6 7">
    <name type="scientific">Texcoconibacillus texcoconensis</name>
    <dbReference type="NCBI Taxonomy" id="1095777"/>
    <lineage>
        <taxon>Bacteria</taxon>
        <taxon>Bacillati</taxon>
        <taxon>Bacillota</taxon>
        <taxon>Bacilli</taxon>
        <taxon>Bacillales</taxon>
        <taxon>Bacillaceae</taxon>
        <taxon>Texcoconibacillus</taxon>
    </lineage>
</organism>
<evidence type="ECO:0000256" key="1">
    <source>
        <dbReference type="ARBA" id="ARBA00022729"/>
    </source>
</evidence>
<feature type="chain" id="PRO_5032566147" description="SLH domain-containing protein" evidence="4">
    <location>
        <begin position="34"/>
        <end position="678"/>
    </location>
</feature>
<evidence type="ECO:0000256" key="3">
    <source>
        <dbReference type="SAM" id="MobiDB-lite"/>
    </source>
</evidence>
<dbReference type="Pfam" id="PF00395">
    <property type="entry name" value="SLH"/>
    <property type="match status" value="3"/>
</dbReference>
<dbReference type="InterPro" id="IPR051465">
    <property type="entry name" value="Cell_Envelope_Struct_Comp"/>
</dbReference>
<dbReference type="PANTHER" id="PTHR43308:SF5">
    <property type="entry name" value="S-LAYER PROTEIN _ PEPTIDOGLYCAN ENDO-BETA-N-ACETYLGLUCOSAMINIDASE"/>
    <property type="match status" value="1"/>
</dbReference>
<sequence>MKKLPLSNKALNSMFATALIVPFALVGTPSVSAETEQEIQDYAERMVEVYDEMDEGQKDTIREFREEIKKLDAETWEDDILPEDFVDAVEGKESVSRPVGEIAKDYAELLYDVEADKDQLISKIEEFRDRHDDSFKELFDGYGEEVTVAYLLGMASDLEEKAESLWVEGMDEEWVRDNIDLELLLNVTDDYDDMIEHLEDELDLSVSEISDISDDLIAEVGFNEDEIKDAMAHVLVTAFQPADDGSSGGGGGGSSSPSDSDDTTDEQEGTVSGDDSISTESETLEDGTEQVTATVDAESLSEALEEAASDDEPIEQVDFSIDTEAGEQAQLSLPSDAIETIRSANENATVGVSSNDGAFRASVSEFSADIAEAAEVQVLDTDEEDVSFSITMSQSDDENDVAEQNELTTASEPVTFQVQAEIGDDTINLDQFDTVVERDIYGEDDFDEETATAVRLEEDGTFTAVPTTIDEDTATLKGFSNSEYVVVENEASFPDVSTSDWALENIEKLASKYIIEGYNDNTFKPESNMTRAELATVLTRSLGLATTETYNEQFTDVDGSEWFVDEIMPAVETGIIEGHANGTFTPNEDVTREEAATMISRAIDYIAHEPELDEDLQLTDYTDHTDIADYADEHIETLIQTEIMNGDDHNQLLPKDNTTRAEMAALIDRFLQEVDFIN</sequence>
<dbReference type="Proteomes" id="UP000551878">
    <property type="component" value="Unassembled WGS sequence"/>
</dbReference>
<feature type="region of interest" description="Disordered" evidence="3">
    <location>
        <begin position="241"/>
        <end position="292"/>
    </location>
</feature>
<feature type="coiled-coil region" evidence="2">
    <location>
        <begin position="32"/>
        <end position="74"/>
    </location>
</feature>
<name>A0A840QT82_9BACI</name>
<protein>
    <recommendedName>
        <fullName evidence="5">SLH domain-containing protein</fullName>
    </recommendedName>
</protein>
<evidence type="ECO:0000256" key="2">
    <source>
        <dbReference type="SAM" id="Coils"/>
    </source>
</evidence>
<feature type="domain" description="SLH" evidence="5">
    <location>
        <begin position="618"/>
        <end position="678"/>
    </location>
</feature>
<keyword evidence="1 4" id="KW-0732">Signal</keyword>
<proteinExistence type="predicted"/>